<name>A0A4P7B9F8_9BURK</name>
<dbReference type="Pfam" id="PF08909">
    <property type="entry name" value="DUF1854"/>
    <property type="match status" value="1"/>
</dbReference>
<feature type="domain" description="DUF1854" evidence="1">
    <location>
        <begin position="26"/>
        <end position="155"/>
    </location>
</feature>
<keyword evidence="4" id="KW-1185">Reference proteome</keyword>
<protein>
    <submittedName>
        <fullName evidence="3">DUF1854 domain-containing protein</fullName>
    </submittedName>
</protein>
<dbReference type="Proteomes" id="UP000294359">
    <property type="component" value="Chromosome"/>
</dbReference>
<evidence type="ECO:0000313" key="5">
    <source>
        <dbReference type="Proteomes" id="UP000619512"/>
    </source>
</evidence>
<dbReference type="InterPro" id="IPR015005">
    <property type="entry name" value="DUF1854"/>
</dbReference>
<reference evidence="2" key="1">
    <citation type="journal article" date="2014" name="Int. J. Syst. Evol. Microbiol.">
        <title>Complete genome sequence of Corynebacterium casei LMG S-19264T (=DSM 44701T), isolated from a smear-ripened cheese.</title>
        <authorList>
            <consortium name="US DOE Joint Genome Institute (JGI-PGF)"/>
            <person name="Walter F."/>
            <person name="Albersmeier A."/>
            <person name="Kalinowski J."/>
            <person name="Ruckert C."/>
        </authorList>
    </citation>
    <scope>NUCLEOTIDE SEQUENCE</scope>
    <source>
        <strain evidence="2">KCTC 12344</strain>
    </source>
</reference>
<dbReference type="EMBL" id="CP038026">
    <property type="protein sequence ID" value="QBQ35171.1"/>
    <property type="molecule type" value="Genomic_DNA"/>
</dbReference>
<evidence type="ECO:0000313" key="3">
    <source>
        <dbReference type="EMBL" id="QBQ35171.1"/>
    </source>
</evidence>
<sequence>MTTIDFQLQRDAFGRLNMTDAAGTVHPNVSPVRAFPVQAPDEGLALVSADGKEVAWIERLEDLPAATAALIREELAGREFMPEIARIVDVTSFATPCTWTVETNRGLTEFVLRGEEDIRRIGATSLLVSDTHGIHFLIRDQYGLDKHSKKILDRFL</sequence>
<organism evidence="2 5">
    <name type="scientific">Pseudoduganella plicata</name>
    <dbReference type="NCBI Taxonomy" id="321984"/>
    <lineage>
        <taxon>Bacteria</taxon>
        <taxon>Pseudomonadati</taxon>
        <taxon>Pseudomonadota</taxon>
        <taxon>Betaproteobacteria</taxon>
        <taxon>Burkholderiales</taxon>
        <taxon>Oxalobacteraceae</taxon>
        <taxon>Telluria group</taxon>
        <taxon>Pseudoduganella</taxon>
    </lineage>
</organism>
<dbReference type="AlphaFoldDB" id="A0A4P7B9F8"/>
<dbReference type="Proteomes" id="UP000619512">
    <property type="component" value="Unassembled WGS sequence"/>
</dbReference>
<evidence type="ECO:0000259" key="1">
    <source>
        <dbReference type="Pfam" id="PF08909"/>
    </source>
</evidence>
<gene>
    <name evidence="3" type="ORF">E1742_02560</name>
    <name evidence="2" type="ORF">GCM10007388_43710</name>
</gene>
<proteinExistence type="predicted"/>
<evidence type="ECO:0000313" key="2">
    <source>
        <dbReference type="EMBL" id="GGZ05298.1"/>
    </source>
</evidence>
<dbReference type="RefSeq" id="WP_134383411.1">
    <property type="nucleotide sequence ID" value="NZ_BMWW01000009.1"/>
</dbReference>
<dbReference type="EMBL" id="BMWW01000009">
    <property type="protein sequence ID" value="GGZ05298.1"/>
    <property type="molecule type" value="Genomic_DNA"/>
</dbReference>
<evidence type="ECO:0000313" key="4">
    <source>
        <dbReference type="Proteomes" id="UP000294359"/>
    </source>
</evidence>
<reference evidence="3 4" key="2">
    <citation type="submission" date="2019-03" db="EMBL/GenBank/DDBJ databases">
        <title>Draft Genome Sequences of Six Type Strains of the Genus Massilia.</title>
        <authorList>
            <person name="Miess H."/>
            <person name="Frediansyhah A."/>
            <person name="Gross H."/>
        </authorList>
    </citation>
    <scope>NUCLEOTIDE SEQUENCE [LARGE SCALE GENOMIC DNA]</scope>
    <source>
        <strain evidence="3 4">DSM 17505</strain>
    </source>
</reference>
<dbReference type="OrthoDB" id="212426at2"/>
<reference evidence="2" key="3">
    <citation type="submission" date="2022-12" db="EMBL/GenBank/DDBJ databases">
        <authorList>
            <person name="Sun Q."/>
            <person name="Kim S."/>
        </authorList>
    </citation>
    <scope>NUCLEOTIDE SEQUENCE</scope>
    <source>
        <strain evidence="2">KCTC 12344</strain>
    </source>
</reference>
<accession>A0A4P7B9F8</accession>